<accession>A0A250WY74</accession>
<gene>
    <name evidence="1" type="ORF">CEUSTIGMA_g3241.t1</name>
</gene>
<dbReference type="STRING" id="1157962.A0A250WY74"/>
<organism evidence="1 2">
    <name type="scientific">Chlamydomonas eustigma</name>
    <dbReference type="NCBI Taxonomy" id="1157962"/>
    <lineage>
        <taxon>Eukaryota</taxon>
        <taxon>Viridiplantae</taxon>
        <taxon>Chlorophyta</taxon>
        <taxon>core chlorophytes</taxon>
        <taxon>Chlorophyceae</taxon>
        <taxon>CS clade</taxon>
        <taxon>Chlamydomonadales</taxon>
        <taxon>Chlamydomonadaceae</taxon>
        <taxon>Chlamydomonas</taxon>
    </lineage>
</organism>
<protein>
    <submittedName>
        <fullName evidence="1">Uncharacterized protein</fullName>
    </submittedName>
</protein>
<evidence type="ECO:0000313" key="1">
    <source>
        <dbReference type="EMBL" id="GAX75798.1"/>
    </source>
</evidence>
<reference evidence="1 2" key="1">
    <citation type="submission" date="2017-08" db="EMBL/GenBank/DDBJ databases">
        <title>Acidophilic green algal genome provides insights into adaptation to an acidic environment.</title>
        <authorList>
            <person name="Hirooka S."/>
            <person name="Hirose Y."/>
            <person name="Kanesaki Y."/>
            <person name="Higuchi S."/>
            <person name="Fujiwara T."/>
            <person name="Onuma R."/>
            <person name="Era A."/>
            <person name="Ohbayashi R."/>
            <person name="Uzuka A."/>
            <person name="Nozaki H."/>
            <person name="Yoshikawa H."/>
            <person name="Miyagishima S.Y."/>
        </authorList>
    </citation>
    <scope>NUCLEOTIDE SEQUENCE [LARGE SCALE GENOMIC DNA]</scope>
    <source>
        <strain evidence="1 2">NIES-2499</strain>
    </source>
</reference>
<evidence type="ECO:0000313" key="2">
    <source>
        <dbReference type="Proteomes" id="UP000232323"/>
    </source>
</evidence>
<dbReference type="EMBL" id="BEGY01000014">
    <property type="protein sequence ID" value="GAX75798.1"/>
    <property type="molecule type" value="Genomic_DNA"/>
</dbReference>
<comment type="caution">
    <text evidence="1">The sequence shown here is derived from an EMBL/GenBank/DDBJ whole genome shotgun (WGS) entry which is preliminary data.</text>
</comment>
<name>A0A250WY74_9CHLO</name>
<keyword evidence="2" id="KW-1185">Reference proteome</keyword>
<dbReference type="Proteomes" id="UP000232323">
    <property type="component" value="Unassembled WGS sequence"/>
</dbReference>
<proteinExistence type="predicted"/>
<sequence length="637" mass="65765">MTMPCWGTISCCFRGQNRKQQATAGHNSYMLPSLDSGPPAACSVSSVQELQNQTSAVATVASSYSEEALITVGHHEAQSECKPPIDGQHTEPRCTVSLTGQHTEPRPTVLLTTIVASDSAERAGIASCDSMEVVTPSSLPLPLASNGLSMEAVVTPSSLPLPLASNGLSMEVVVTPSPLPLPLASNGLSMEAVVTPSPLPLPLASNGLSMEVVVTPSPLPLPLASNGLSKEAVVTPSPLPLPLASNGLSMEAVVTPSPLPLPLASNGLSMVAAQSPPLITPSPARIALVLTPLGDQNPPAPALMEGGPSCTSCSTFWPASSPATVGVDVLELDTHNLQSSSSILEQQQHLMPQLHHGNNDHLLSYRGVASSRAPPRQGGLVVSAPLKPTDRLLRGQGAEVMAGLYQPSQGRGWIASVSHQTLLPSHLLMPAVLDESAGGTRFSAPSPVRTLSQPLHDEEGRSPALCFTTTGTAAVPAVNTSALMNPNSDPSGSSLWCIRQDSLTCSHLPAGANSSSTSSYLQAGAWPAPKASALPSGLHFPYTFAASEAPQQLPSALILKSANSYSSFKGKRHPEVSDQTAPNSLNNILMQGIDLASSGITLQQTQQEVASTFNVIVSSHDGQSISKDSGQGTSSVG</sequence>
<dbReference type="AlphaFoldDB" id="A0A250WY74"/>